<dbReference type="AlphaFoldDB" id="A0A8H3L9H3"/>
<sequence>MEYSLSKDLSLMLTESDDHNVIIQVGENQNIKEFRAHSNILRARSHYFQIALSKKWVAKKNNDNMVKYQKPNIDPTVFEIILRYIYTDEVDLSEKSGADIFKLLFASDELLLEKLFKYVQDYLVENRATWIKQNFDFVFNIVFKFVSCKKLQEHCLESICENPQQFFSSKNFPSLDKNIFYSLLKRDDLQISEVIAWNHLIKWGINQIPCLENDRNKWNENNYEELKKTISQFIPLIRFSEISRADFFDNVRPYKAIIPHNVYEEIMKFYMKDISPISIISTPRVRRAKKKSKPTPQIFEDLPITNFKEAVRWNPYSFRK</sequence>
<dbReference type="Pfam" id="PF00651">
    <property type="entry name" value="BTB"/>
    <property type="match status" value="1"/>
</dbReference>
<name>A0A8H3L9H3_9GLOM</name>
<dbReference type="Pfam" id="PF07707">
    <property type="entry name" value="BACK"/>
    <property type="match status" value="1"/>
</dbReference>
<feature type="domain" description="BTB" evidence="1">
    <location>
        <begin position="19"/>
        <end position="94"/>
    </location>
</feature>
<dbReference type="PANTHER" id="PTHR45774">
    <property type="entry name" value="BTB/POZ DOMAIN-CONTAINING"/>
    <property type="match status" value="1"/>
</dbReference>
<evidence type="ECO:0000259" key="1">
    <source>
        <dbReference type="PROSITE" id="PS50097"/>
    </source>
</evidence>
<dbReference type="CDD" id="cd18186">
    <property type="entry name" value="BTB_POZ_ZBTB_KLHL-like"/>
    <property type="match status" value="1"/>
</dbReference>
<dbReference type="OrthoDB" id="5948799at2759"/>
<dbReference type="InterPro" id="IPR011705">
    <property type="entry name" value="BACK"/>
</dbReference>
<dbReference type="EMBL" id="BLAL01000058">
    <property type="protein sequence ID" value="GES81718.1"/>
    <property type="molecule type" value="Genomic_DNA"/>
</dbReference>
<dbReference type="Proteomes" id="UP000615446">
    <property type="component" value="Unassembled WGS sequence"/>
</dbReference>
<evidence type="ECO:0000313" key="3">
    <source>
        <dbReference type="Proteomes" id="UP000615446"/>
    </source>
</evidence>
<organism evidence="2 3">
    <name type="scientific">Rhizophagus clarus</name>
    <dbReference type="NCBI Taxonomy" id="94130"/>
    <lineage>
        <taxon>Eukaryota</taxon>
        <taxon>Fungi</taxon>
        <taxon>Fungi incertae sedis</taxon>
        <taxon>Mucoromycota</taxon>
        <taxon>Glomeromycotina</taxon>
        <taxon>Glomeromycetes</taxon>
        <taxon>Glomerales</taxon>
        <taxon>Glomeraceae</taxon>
        <taxon>Rhizophagus</taxon>
    </lineage>
</organism>
<dbReference type="SMART" id="SM00225">
    <property type="entry name" value="BTB"/>
    <property type="match status" value="1"/>
</dbReference>
<dbReference type="PANTHER" id="PTHR45774:SF3">
    <property type="entry name" value="BTB (POZ) DOMAIN-CONTAINING 2B-RELATED"/>
    <property type="match status" value="1"/>
</dbReference>
<protein>
    <recommendedName>
        <fullName evidence="1">BTB domain-containing protein</fullName>
    </recommendedName>
</protein>
<dbReference type="Gene3D" id="3.30.710.10">
    <property type="entry name" value="Potassium Channel Kv1.1, Chain A"/>
    <property type="match status" value="1"/>
</dbReference>
<comment type="caution">
    <text evidence="2">The sequence shown here is derived from an EMBL/GenBank/DDBJ whole genome shotgun (WGS) entry which is preliminary data.</text>
</comment>
<accession>A0A8H3L9H3</accession>
<dbReference type="Gene3D" id="1.25.40.420">
    <property type="match status" value="1"/>
</dbReference>
<reference evidence="2" key="1">
    <citation type="submission" date="2019-10" db="EMBL/GenBank/DDBJ databases">
        <title>Conservation and host-specific expression of non-tandemly repeated heterogenous ribosome RNA gene in arbuscular mycorrhizal fungi.</title>
        <authorList>
            <person name="Maeda T."/>
            <person name="Kobayashi Y."/>
            <person name="Nakagawa T."/>
            <person name="Ezawa T."/>
            <person name="Yamaguchi K."/>
            <person name="Bino T."/>
            <person name="Nishimoto Y."/>
            <person name="Shigenobu S."/>
            <person name="Kawaguchi M."/>
        </authorList>
    </citation>
    <scope>NUCLEOTIDE SEQUENCE</scope>
    <source>
        <strain evidence="2">HR1</strain>
    </source>
</reference>
<gene>
    <name evidence="2" type="ORF">RCL2_000896100</name>
</gene>
<dbReference type="SUPFAM" id="SSF54695">
    <property type="entry name" value="POZ domain"/>
    <property type="match status" value="1"/>
</dbReference>
<dbReference type="PROSITE" id="PS50097">
    <property type="entry name" value="BTB"/>
    <property type="match status" value="1"/>
</dbReference>
<evidence type="ECO:0000313" key="2">
    <source>
        <dbReference type="EMBL" id="GES81718.1"/>
    </source>
</evidence>
<proteinExistence type="predicted"/>
<dbReference type="InterPro" id="IPR011333">
    <property type="entry name" value="SKP1/BTB/POZ_sf"/>
</dbReference>
<dbReference type="InterPro" id="IPR000210">
    <property type="entry name" value="BTB/POZ_dom"/>
</dbReference>